<evidence type="ECO:0000259" key="1">
    <source>
        <dbReference type="Pfam" id="PF01593"/>
    </source>
</evidence>
<feature type="domain" description="Amine oxidase" evidence="1">
    <location>
        <begin position="11"/>
        <end position="442"/>
    </location>
</feature>
<dbReference type="Gene3D" id="3.50.50.60">
    <property type="entry name" value="FAD/NAD(P)-binding domain"/>
    <property type="match status" value="1"/>
</dbReference>
<evidence type="ECO:0000313" key="2">
    <source>
        <dbReference type="EMBL" id="HGT48752.1"/>
    </source>
</evidence>
<sequence>MKKVLVIGGGLAGLSAAAYLTKNKFDVTLLEASPKLGGRVYSFLDEKTNTEIDNGQHILMGCYADTLALLKMTNAYQYFHIAADGKNQNRLVINYLDRDGKEFKLQSSDLPFPFNLLSALLSFKAFSVSEKLSMIKFFIKIKFIDSEKLWNLNVNQWLMNENQSDGAIKTFWEIISIGALNTSTEKASAKIFCDILKEIFWKDKTSSLIILPSLPLSKSFIEPIYNYLIQNNCKVQSSEKCVSFEVSNNRIEKVITVSADSSKQNVYDEFDFVISAVPFFALEKLLDRNYLSTQHEFNYSSILNIHLWLTKDAAEKFNFINKEFYAFNNSELHWLFNKQTHWNIVISNADKFMEMPKEKILSFVLDELGKFISITRNDISDYKIIKEKRATFVPDEKTLRNRPFAETRIDNLFLAGDWIETKLPATIESAVKSGRLAAEKIIYNS</sequence>
<comment type="caution">
    <text evidence="2">The sequence shown here is derived from an EMBL/GenBank/DDBJ whole genome shotgun (WGS) entry which is preliminary data.</text>
</comment>
<dbReference type="NCBIfam" id="TIGR03467">
    <property type="entry name" value="HpnE"/>
    <property type="match status" value="1"/>
</dbReference>
<name>A0A832DJU7_9BACT</name>
<dbReference type="AlphaFoldDB" id="A0A832DJU7"/>
<dbReference type="InterPro" id="IPR002937">
    <property type="entry name" value="Amino_oxidase"/>
</dbReference>
<dbReference type="EMBL" id="DSVI01000019">
    <property type="protein sequence ID" value="HGT48752.1"/>
    <property type="molecule type" value="Genomic_DNA"/>
</dbReference>
<dbReference type="GO" id="GO:0016491">
    <property type="term" value="F:oxidoreductase activity"/>
    <property type="evidence" value="ECO:0007669"/>
    <property type="project" value="InterPro"/>
</dbReference>
<protein>
    <submittedName>
        <fullName evidence="2">FAD-dependent oxidoreductase</fullName>
    </submittedName>
</protein>
<dbReference type="PANTHER" id="PTHR42923">
    <property type="entry name" value="PROTOPORPHYRINOGEN OXIDASE"/>
    <property type="match status" value="1"/>
</dbReference>
<dbReference type="InterPro" id="IPR050464">
    <property type="entry name" value="Zeta_carotene_desat/Oxidored"/>
</dbReference>
<dbReference type="PANTHER" id="PTHR42923:SF47">
    <property type="entry name" value="BLR3003 PROTEIN"/>
    <property type="match status" value="1"/>
</dbReference>
<organism evidence="2">
    <name type="scientific">Ignavibacterium album</name>
    <dbReference type="NCBI Taxonomy" id="591197"/>
    <lineage>
        <taxon>Bacteria</taxon>
        <taxon>Pseudomonadati</taxon>
        <taxon>Ignavibacteriota</taxon>
        <taxon>Ignavibacteria</taxon>
        <taxon>Ignavibacteriales</taxon>
        <taxon>Ignavibacteriaceae</taxon>
        <taxon>Ignavibacterium</taxon>
    </lineage>
</organism>
<proteinExistence type="predicted"/>
<dbReference type="SUPFAM" id="SSF51905">
    <property type="entry name" value="FAD/NAD(P)-binding domain"/>
    <property type="match status" value="1"/>
</dbReference>
<accession>A0A832DJU7</accession>
<dbReference type="Pfam" id="PF01593">
    <property type="entry name" value="Amino_oxidase"/>
    <property type="match status" value="1"/>
</dbReference>
<reference evidence="2" key="1">
    <citation type="journal article" date="2020" name="mSystems">
        <title>Genome- and Community-Level Interaction Insights into Carbon Utilization and Element Cycling Functions of Hydrothermarchaeota in Hydrothermal Sediment.</title>
        <authorList>
            <person name="Zhou Z."/>
            <person name="Liu Y."/>
            <person name="Xu W."/>
            <person name="Pan J."/>
            <person name="Luo Z.H."/>
            <person name="Li M."/>
        </authorList>
    </citation>
    <scope>NUCLEOTIDE SEQUENCE [LARGE SCALE GENOMIC DNA]</scope>
    <source>
        <strain evidence="2">SpSt-500</strain>
    </source>
</reference>
<gene>
    <name evidence="2" type="ORF">ENS56_11995</name>
</gene>
<dbReference type="InterPro" id="IPR017830">
    <property type="entry name" value="SQase_HpnE"/>
</dbReference>
<dbReference type="InterPro" id="IPR036188">
    <property type="entry name" value="FAD/NAD-bd_sf"/>
</dbReference>